<keyword evidence="2 3" id="KW-0067">ATP-binding</keyword>
<evidence type="ECO:0000256" key="3">
    <source>
        <dbReference type="PROSITE-ProRule" id="PRU00283"/>
    </source>
</evidence>
<proteinExistence type="inferred from homology"/>
<evidence type="ECO:0000313" key="6">
    <source>
        <dbReference type="EMBL" id="KAG9391796.1"/>
    </source>
</evidence>
<evidence type="ECO:0000259" key="5">
    <source>
        <dbReference type="PROSITE" id="PS50067"/>
    </source>
</evidence>
<dbReference type="PANTHER" id="PTHR47968">
    <property type="entry name" value="CENTROMERE PROTEIN E"/>
    <property type="match status" value="1"/>
</dbReference>
<reference evidence="6" key="1">
    <citation type="submission" date="2021-05" db="EMBL/GenBank/DDBJ databases">
        <title>A free-living protist that lacks canonical eukaryotic 1 DNA replication and segregation systems.</title>
        <authorList>
            <person name="Salas-Leiva D.E."/>
            <person name="Tromer E.C."/>
            <person name="Curtis B.A."/>
            <person name="Jerlstrom-Hultqvist J."/>
            <person name="Kolisko M."/>
            <person name="Yi Z."/>
            <person name="Salas-Leiva J.S."/>
            <person name="Gallot-Lavallee L."/>
            <person name="Kops G.J.P.L."/>
            <person name="Archibald J.M."/>
            <person name="Simpson A.G.B."/>
            <person name="Roger A.J."/>
        </authorList>
    </citation>
    <scope>NUCLEOTIDE SEQUENCE</scope>
    <source>
        <strain evidence="6">BICM</strain>
    </source>
</reference>
<dbReference type="GO" id="GO:0007018">
    <property type="term" value="P:microtubule-based movement"/>
    <property type="evidence" value="ECO:0007669"/>
    <property type="project" value="InterPro"/>
</dbReference>
<dbReference type="InterPro" id="IPR036961">
    <property type="entry name" value="Kinesin_motor_dom_sf"/>
</dbReference>
<dbReference type="InterPro" id="IPR019821">
    <property type="entry name" value="Kinesin_motor_CS"/>
</dbReference>
<dbReference type="Pfam" id="PF00225">
    <property type="entry name" value="Kinesin"/>
    <property type="match status" value="1"/>
</dbReference>
<evidence type="ECO:0000256" key="2">
    <source>
        <dbReference type="ARBA" id="ARBA00022840"/>
    </source>
</evidence>
<keyword evidence="1 3" id="KW-0547">Nucleotide-binding</keyword>
<feature type="binding site" evidence="3">
    <location>
        <begin position="64"/>
        <end position="71"/>
    </location>
    <ligand>
        <name>ATP</name>
        <dbReference type="ChEBI" id="CHEBI:30616"/>
    </ligand>
</feature>
<dbReference type="CDD" id="cd00106">
    <property type="entry name" value="KISc"/>
    <property type="match status" value="1"/>
</dbReference>
<protein>
    <recommendedName>
        <fullName evidence="4">Kinesin-like protein</fullName>
    </recommendedName>
</protein>
<dbReference type="OrthoDB" id="3176171at2759"/>
<dbReference type="PRINTS" id="PR00380">
    <property type="entry name" value="KINESINHEAVY"/>
</dbReference>
<evidence type="ECO:0000313" key="7">
    <source>
        <dbReference type="Proteomes" id="UP000717585"/>
    </source>
</evidence>
<dbReference type="GO" id="GO:0003777">
    <property type="term" value="F:microtubule motor activity"/>
    <property type="evidence" value="ECO:0007669"/>
    <property type="project" value="InterPro"/>
</dbReference>
<sequence>MLKLRTAEQEQQRNYINNKKKSYQFKFANIFEPTAKQDFVYNMTARKCVEDVLEGFNATVFAYGQTGSGKTYTMTGGNGEYALRGIIPRCIEHIFERLGSAADNTEVWVTYLQVYLGKGYDLLGGDISSSYQSTLDDLPRFTLREDANGVKHADLSRHVVRNKSEALLKLFDGDSNRVVAATAMNDASSRSHCVFTLGIRQKLAGSGAYRVAKLNLVDLAGSERVSKTQAEGEVLNEACYINGSLFHLERVINTLSQNQGKRPDKRAHVPYRGSLITSLLQDSLGGNSRTIMIATLSGDPANFGETVSTCKFSMRVGSIQNTAVVNEETDLKIVLKKLRTENGVLRRQLKSLREGNGKPAMPQSQAKTQAQADVSIDEVKAKNANAARIIRQRQAEIAVLTDMLSEVMPGVGEPGQEIATAPAGSSLLPSRSGTAESVRHVVSPKPDTDAMMAISTVPLEQVPPALLSSTDTGSRRELLRLFMTGYTIDPAYPTQHAYVKDRVPAVKAMGAEYKQIAAQRTKLLGAEPVDMAAVAAAEARMRELQQALAQEKPRIEVALKAVNAEKARWAADFERWAGLAAATLR</sequence>
<dbReference type="Gene3D" id="3.40.850.10">
    <property type="entry name" value="Kinesin motor domain"/>
    <property type="match status" value="1"/>
</dbReference>
<dbReference type="SUPFAM" id="SSF52540">
    <property type="entry name" value="P-loop containing nucleoside triphosphate hydrolases"/>
    <property type="match status" value="1"/>
</dbReference>
<dbReference type="GO" id="GO:0005524">
    <property type="term" value="F:ATP binding"/>
    <property type="evidence" value="ECO:0007669"/>
    <property type="project" value="UniProtKB-UniRule"/>
</dbReference>
<dbReference type="InterPro" id="IPR027640">
    <property type="entry name" value="Kinesin-like_fam"/>
</dbReference>
<accession>A0A8J6E0F9</accession>
<dbReference type="EMBL" id="JAHDYR010000053">
    <property type="protein sequence ID" value="KAG9391796.1"/>
    <property type="molecule type" value="Genomic_DNA"/>
</dbReference>
<dbReference type="InterPro" id="IPR027417">
    <property type="entry name" value="P-loop_NTPase"/>
</dbReference>
<keyword evidence="7" id="KW-1185">Reference proteome</keyword>
<organism evidence="6 7">
    <name type="scientific">Carpediemonas membranifera</name>
    <dbReference type="NCBI Taxonomy" id="201153"/>
    <lineage>
        <taxon>Eukaryota</taxon>
        <taxon>Metamonada</taxon>
        <taxon>Carpediemonas-like organisms</taxon>
        <taxon>Carpediemonas</taxon>
    </lineage>
</organism>
<dbReference type="GO" id="GO:0008017">
    <property type="term" value="F:microtubule binding"/>
    <property type="evidence" value="ECO:0007669"/>
    <property type="project" value="InterPro"/>
</dbReference>
<dbReference type="AlphaFoldDB" id="A0A8J6E0F9"/>
<evidence type="ECO:0000256" key="1">
    <source>
        <dbReference type="ARBA" id="ARBA00022741"/>
    </source>
</evidence>
<evidence type="ECO:0000256" key="4">
    <source>
        <dbReference type="RuleBase" id="RU000394"/>
    </source>
</evidence>
<dbReference type="InterPro" id="IPR001752">
    <property type="entry name" value="Kinesin_motor_dom"/>
</dbReference>
<dbReference type="GO" id="GO:0005874">
    <property type="term" value="C:microtubule"/>
    <property type="evidence" value="ECO:0007669"/>
    <property type="project" value="UniProtKB-KW"/>
</dbReference>
<dbReference type="PROSITE" id="PS50067">
    <property type="entry name" value="KINESIN_MOTOR_2"/>
    <property type="match status" value="1"/>
</dbReference>
<keyword evidence="4" id="KW-0493">Microtubule</keyword>
<comment type="similarity">
    <text evidence="3 4">Belongs to the TRAFAC class myosin-kinesin ATPase superfamily. Kinesin family.</text>
</comment>
<dbReference type="Proteomes" id="UP000717585">
    <property type="component" value="Unassembled WGS sequence"/>
</dbReference>
<keyword evidence="3 4" id="KW-0505">Motor protein</keyword>
<gene>
    <name evidence="6" type="ORF">J8273_6575</name>
</gene>
<name>A0A8J6E0F9_9EUKA</name>
<dbReference type="SMART" id="SM00129">
    <property type="entry name" value="KISc"/>
    <property type="match status" value="1"/>
</dbReference>
<dbReference type="PANTHER" id="PTHR47968:SF67">
    <property type="entry name" value="KINESIN MOTOR DOMAIN-CONTAINING PROTEIN"/>
    <property type="match status" value="1"/>
</dbReference>
<comment type="caution">
    <text evidence="6">The sequence shown here is derived from an EMBL/GenBank/DDBJ whole genome shotgun (WGS) entry which is preliminary data.</text>
</comment>
<feature type="domain" description="Kinesin motor" evidence="5">
    <location>
        <begin position="1"/>
        <end position="319"/>
    </location>
</feature>
<dbReference type="PROSITE" id="PS00411">
    <property type="entry name" value="KINESIN_MOTOR_1"/>
    <property type="match status" value="1"/>
</dbReference>